<accession>A0A8J8P5M5</accession>
<protein>
    <submittedName>
        <fullName evidence="1">Uncharacterized protein</fullName>
    </submittedName>
</protein>
<sequence>MVLFIVNLALAANLPFPSSIHSQCAQVQNLKEIPMAGQTSQNPYIEQVLQPCHLHSHNSNCDCSQIRQLSALLIDVGWDSLLLSPSQRFCDYLKGQQVDLCRCQQPRKHFFLSSTCFDQDALLLRSKRSDFFDLMLSLIFTIECPIHYLLQAGQILCHPYLFYQHKDSLIALQYVQIKTFCALFYPIKKNSNFNFYLF</sequence>
<dbReference type="EMBL" id="RRYP01001195">
    <property type="protein sequence ID" value="TNV86275.1"/>
    <property type="molecule type" value="Genomic_DNA"/>
</dbReference>
<dbReference type="Proteomes" id="UP000785679">
    <property type="component" value="Unassembled WGS sequence"/>
</dbReference>
<evidence type="ECO:0000313" key="1">
    <source>
        <dbReference type="EMBL" id="TNV86275.1"/>
    </source>
</evidence>
<comment type="caution">
    <text evidence="1">The sequence shown here is derived from an EMBL/GenBank/DDBJ whole genome shotgun (WGS) entry which is preliminary data.</text>
</comment>
<keyword evidence="2" id="KW-1185">Reference proteome</keyword>
<dbReference type="AlphaFoldDB" id="A0A8J8P5M5"/>
<evidence type="ECO:0000313" key="2">
    <source>
        <dbReference type="Proteomes" id="UP000785679"/>
    </source>
</evidence>
<gene>
    <name evidence="1" type="ORF">FGO68_gene10520</name>
</gene>
<organism evidence="1 2">
    <name type="scientific">Halteria grandinella</name>
    <dbReference type="NCBI Taxonomy" id="5974"/>
    <lineage>
        <taxon>Eukaryota</taxon>
        <taxon>Sar</taxon>
        <taxon>Alveolata</taxon>
        <taxon>Ciliophora</taxon>
        <taxon>Intramacronucleata</taxon>
        <taxon>Spirotrichea</taxon>
        <taxon>Stichotrichia</taxon>
        <taxon>Sporadotrichida</taxon>
        <taxon>Halteriidae</taxon>
        <taxon>Halteria</taxon>
    </lineage>
</organism>
<reference evidence="1" key="1">
    <citation type="submission" date="2019-06" db="EMBL/GenBank/DDBJ databases">
        <authorList>
            <person name="Zheng W."/>
        </authorList>
    </citation>
    <scope>NUCLEOTIDE SEQUENCE</scope>
    <source>
        <strain evidence="1">QDHG01</strain>
    </source>
</reference>
<proteinExistence type="predicted"/>
<name>A0A8J8P5M5_HALGN</name>